<dbReference type="AlphaFoldDB" id="A0A5B8REP2"/>
<evidence type="ECO:0008006" key="3">
    <source>
        <dbReference type="Google" id="ProtNLM"/>
    </source>
</evidence>
<accession>A0A5B8REP2</accession>
<reference evidence="2" key="1">
    <citation type="submission" date="2019-06" db="EMBL/GenBank/DDBJ databases">
        <authorList>
            <person name="Murdoch R.W."/>
            <person name="Fathepure B."/>
        </authorList>
    </citation>
    <scope>NUCLEOTIDE SEQUENCE</scope>
</reference>
<dbReference type="InterPro" id="IPR013383">
    <property type="entry name" value="CRISPR-assoc_prot_DxTHG_CS"/>
</dbReference>
<feature type="compositionally biased region" description="Basic and acidic residues" evidence="1">
    <location>
        <begin position="325"/>
        <end position="339"/>
    </location>
</feature>
<protein>
    <recommendedName>
        <fullName evidence="3">CRISPR-associated protein</fullName>
    </recommendedName>
</protein>
<evidence type="ECO:0000313" key="2">
    <source>
        <dbReference type="EMBL" id="QEA07081.1"/>
    </source>
</evidence>
<dbReference type="InterPro" id="IPR011742">
    <property type="entry name" value="CRISPR-assoc_prot_TM1812"/>
</dbReference>
<name>A0A5B8REP2_9ZZZZ</name>
<evidence type="ECO:0000256" key="1">
    <source>
        <dbReference type="SAM" id="MobiDB-lite"/>
    </source>
</evidence>
<proteinExistence type="predicted"/>
<sequence length="400" mass="44391">MHTLITLLGRTNRPADGYQRVDYRFPDGQSRRAAFVGYSLAAHERPDRLVVLGTAGSMWDQLVSDGRSISLPDETVEGLMQGVDEAAATPAQLDVLAAALTEALGHEVELRLIPEGLDEAEQVALLSALLDATEGADSLSLDITHGYRHLPMLMVMAVLYLRARRPALSIRAIWYAMLHASAGSATLYNVAGLLHFADWLEALQRSELTGDYRGVAALIPDPALADDIARGGFLETIHQGQLARKHFRNARARLREHPLPGAGALFQPLLEARTDWVDEPQLYQRQRGHAFNALDRGDLLRAALYGFEAYVTRLVQETGPVNADPNDRETRQAAKKEYEDNGPSNRDWRPFKRLRALRNVLTHGHREKAGELDETALHSPESMRDTLAQALAELLPETRR</sequence>
<gene>
    <name evidence="2" type="ORF">KBTEX_03426</name>
</gene>
<feature type="region of interest" description="Disordered" evidence="1">
    <location>
        <begin position="319"/>
        <end position="349"/>
    </location>
</feature>
<dbReference type="NCBIfam" id="TIGR02221">
    <property type="entry name" value="cas_TM1812"/>
    <property type="match status" value="1"/>
</dbReference>
<dbReference type="SUPFAM" id="SSF160980">
    <property type="entry name" value="SSO1389-like"/>
    <property type="match status" value="1"/>
</dbReference>
<dbReference type="NCBIfam" id="TIGR02549">
    <property type="entry name" value="CRISPR_DxTHG"/>
    <property type="match status" value="1"/>
</dbReference>
<dbReference type="EMBL" id="MN079200">
    <property type="protein sequence ID" value="QEA07081.1"/>
    <property type="molecule type" value="Genomic_DNA"/>
</dbReference>
<organism evidence="2">
    <name type="scientific">uncultured organism</name>
    <dbReference type="NCBI Taxonomy" id="155900"/>
    <lineage>
        <taxon>unclassified sequences</taxon>
        <taxon>environmental samples</taxon>
    </lineage>
</organism>